<feature type="compositionally biased region" description="Polar residues" evidence="1">
    <location>
        <begin position="181"/>
        <end position="193"/>
    </location>
</feature>
<evidence type="ECO:0000259" key="2">
    <source>
        <dbReference type="PROSITE" id="PS50003"/>
    </source>
</evidence>
<evidence type="ECO:0000313" key="3">
    <source>
        <dbReference type="EMBL" id="WRT63784.1"/>
    </source>
</evidence>
<dbReference type="InterPro" id="IPR001849">
    <property type="entry name" value="PH_domain"/>
</dbReference>
<dbReference type="InterPro" id="IPR029006">
    <property type="entry name" value="ADF-H/Gelsolin-like_dom_sf"/>
</dbReference>
<accession>A0ABZ1CRE2</accession>
<feature type="compositionally biased region" description="Basic and acidic residues" evidence="1">
    <location>
        <begin position="475"/>
        <end position="501"/>
    </location>
</feature>
<dbReference type="PROSITE" id="PS50003">
    <property type="entry name" value="PH_DOMAIN"/>
    <property type="match status" value="1"/>
</dbReference>
<dbReference type="CDD" id="cd06503">
    <property type="entry name" value="ATP-synt_Fo_b"/>
    <property type="match status" value="1"/>
</dbReference>
<reference evidence="3 4" key="1">
    <citation type="submission" date="2024-01" db="EMBL/GenBank/DDBJ databases">
        <title>Comparative genomics of Cryptococcus and Kwoniella reveals pathogenesis evolution and contrasting modes of karyotype evolution via chromosome fusion or intercentromeric recombination.</title>
        <authorList>
            <person name="Coelho M.A."/>
            <person name="David-Palma M."/>
            <person name="Shea T."/>
            <person name="Bowers K."/>
            <person name="McGinley-Smith S."/>
            <person name="Mohammad A.W."/>
            <person name="Gnirke A."/>
            <person name="Yurkov A.M."/>
            <person name="Nowrousian M."/>
            <person name="Sun S."/>
            <person name="Cuomo C.A."/>
            <person name="Heitman J."/>
        </authorList>
    </citation>
    <scope>NUCLEOTIDE SEQUENCE [LARGE SCALE GENOMIC DNA]</scope>
    <source>
        <strain evidence="3">CBS 11374</strain>
    </source>
</reference>
<feature type="compositionally biased region" description="Low complexity" evidence="1">
    <location>
        <begin position="320"/>
        <end position="332"/>
    </location>
</feature>
<sequence>MSVDLSDPQVSTVRDKILDTNDPTTWFLLHYAISPTSITPSSSLSQSITLLASGREPVLPKWHENLTETNEDVLFGYGEIAGKGLVLLFLKDKVGGVKRARAVVHARAVASLFPDYSALITIAHLSQLTEELITERLALNQPSSSSSSSTIPKPKYSIPGYDHPNPLSPLAPGGPMPYLPSTGSSRSVSAEQPGSSSGNAFGIGNGNAIANGSGMNHPSPKRYGDISNNYDSPTRNRITSLNSTSTPSRQNTSSPGPAMSAPIALGSPVKVESKGISSADYFGKDDPSSPRSRKTSFGVRLKNTFRSPSYSNNNSFDEASSPSLQSQTPQTQGFSHERTQGSPGSPKSPKEKEGRFKNNSIVKAFHRRRSSTNPINTPPDSPRVADHEGQDENGQADVEYAPPVPPKDLPQTSPLESDEDLRIPPQSETFISSSANSLGHGQPNDIKSNTLSPSPSARQVLYEARQKSLSAETEIQERFRRDQEERNRVNDNGRETDEESVRLAYDQSESEHEDEPYSIQQVQKTDNRGINDTDGDQATPTIYNGGQVAQAEKMSQAAEDHAERAAAIRREEDKVRQLAEAEEAAAVEKQRLEEERIEAERRIEEERMVEEERIRIERLRLEEEARKEEEEKARIEAEDKAQREAEAVRIEAEDKAKLEAEQARSRAEEAAEVARIEAEQIARRQAEEAELVRVKKMQEDELARKEIEEKARLHKEEEERIKVESEIKRKEGIRQGLETGKKEGGIMLRGWVTVQTYKSMTWRRRYFRLLPNEMQLYKAEADPKPIQTIYIGKSSSVSERYEESQVKDSFKVISDGPKGEEEFFLFTDSGEDKETVLEGLRLCMA</sequence>
<name>A0ABZ1CRE2_9TREE</name>
<dbReference type="InterPro" id="IPR011993">
    <property type="entry name" value="PH-like_dom_sf"/>
</dbReference>
<feature type="compositionally biased region" description="Pro residues" evidence="1">
    <location>
        <begin position="166"/>
        <end position="178"/>
    </location>
</feature>
<protein>
    <recommendedName>
        <fullName evidence="2">PH domain-containing protein</fullName>
    </recommendedName>
</protein>
<dbReference type="Gene3D" id="2.30.29.30">
    <property type="entry name" value="Pleckstrin-homology domain (PH domain)/Phosphotyrosine-binding domain (PTB)"/>
    <property type="match status" value="1"/>
</dbReference>
<dbReference type="Pfam" id="PF00169">
    <property type="entry name" value="PH"/>
    <property type="match status" value="1"/>
</dbReference>
<organism evidence="3 4">
    <name type="scientific">Kwoniella shivajii</name>
    <dbReference type="NCBI Taxonomy" id="564305"/>
    <lineage>
        <taxon>Eukaryota</taxon>
        <taxon>Fungi</taxon>
        <taxon>Dikarya</taxon>
        <taxon>Basidiomycota</taxon>
        <taxon>Agaricomycotina</taxon>
        <taxon>Tremellomycetes</taxon>
        <taxon>Tremellales</taxon>
        <taxon>Cryptococcaceae</taxon>
        <taxon>Kwoniella</taxon>
    </lineage>
</organism>
<feature type="region of interest" description="Disordered" evidence="1">
    <location>
        <begin position="140"/>
        <end position="542"/>
    </location>
</feature>
<evidence type="ECO:0000256" key="1">
    <source>
        <dbReference type="SAM" id="MobiDB-lite"/>
    </source>
</evidence>
<feature type="region of interest" description="Disordered" evidence="1">
    <location>
        <begin position="625"/>
        <end position="648"/>
    </location>
</feature>
<feature type="compositionally biased region" description="Low complexity" evidence="1">
    <location>
        <begin position="194"/>
        <end position="214"/>
    </location>
</feature>
<feature type="compositionally biased region" description="Polar residues" evidence="1">
    <location>
        <begin position="226"/>
        <end position="255"/>
    </location>
</feature>
<feature type="compositionally biased region" description="Polar residues" evidence="1">
    <location>
        <begin position="426"/>
        <end position="457"/>
    </location>
</feature>
<feature type="compositionally biased region" description="Polar residues" evidence="1">
    <location>
        <begin position="304"/>
        <end position="318"/>
    </location>
</feature>
<gene>
    <name evidence="3" type="ORF">IL334_000709</name>
</gene>
<feature type="compositionally biased region" description="Polar residues" evidence="1">
    <location>
        <begin position="532"/>
        <end position="542"/>
    </location>
</feature>
<keyword evidence="4" id="KW-1185">Reference proteome</keyword>
<evidence type="ECO:0000313" key="4">
    <source>
        <dbReference type="Proteomes" id="UP001329825"/>
    </source>
</evidence>
<dbReference type="SUPFAM" id="SSF50729">
    <property type="entry name" value="PH domain-like"/>
    <property type="match status" value="1"/>
</dbReference>
<dbReference type="SMART" id="SM00233">
    <property type="entry name" value="PH"/>
    <property type="match status" value="1"/>
</dbReference>
<proteinExistence type="predicted"/>
<dbReference type="Gene3D" id="3.40.20.10">
    <property type="entry name" value="Severin"/>
    <property type="match status" value="1"/>
</dbReference>
<dbReference type="RefSeq" id="XP_062788524.1">
    <property type="nucleotide sequence ID" value="XM_062932473.1"/>
</dbReference>
<dbReference type="EMBL" id="CP141881">
    <property type="protein sequence ID" value="WRT63784.1"/>
    <property type="molecule type" value="Genomic_DNA"/>
</dbReference>
<dbReference type="GeneID" id="87952840"/>
<dbReference type="Proteomes" id="UP001329825">
    <property type="component" value="Chromosome 1"/>
</dbReference>
<feature type="domain" description="PH" evidence="2">
    <location>
        <begin position="745"/>
        <end position="845"/>
    </location>
</feature>